<evidence type="ECO:0000313" key="2">
    <source>
        <dbReference type="Proteomes" id="UP000807504"/>
    </source>
</evidence>
<sequence>MIRLRSKAAFPADCATNERKVEQWELVFLMSFIPSEISALDIISMMFKIIDDAQNIDDVQDVQNHR</sequence>
<dbReference type="Proteomes" id="UP000807504">
    <property type="component" value="Unassembled WGS sequence"/>
</dbReference>
<reference evidence="1" key="1">
    <citation type="journal article" date="2020" name="bioRxiv">
        <title>Chromosome-level reference genome of the European wasp spider Argiope bruennichi: a resource for studies on range expansion and evolutionary adaptation.</title>
        <authorList>
            <person name="Sheffer M.M."/>
            <person name="Hoppe A."/>
            <person name="Krehenwinkel H."/>
            <person name="Uhl G."/>
            <person name="Kuss A.W."/>
            <person name="Jensen L."/>
            <person name="Jensen C."/>
            <person name="Gillespie R.G."/>
            <person name="Hoff K.J."/>
            <person name="Prost S."/>
        </authorList>
    </citation>
    <scope>NUCLEOTIDE SEQUENCE</scope>
</reference>
<comment type="caution">
    <text evidence="1">The sequence shown here is derived from an EMBL/GenBank/DDBJ whole genome shotgun (WGS) entry which is preliminary data.</text>
</comment>
<accession>A0A8T0FFB9</accession>
<gene>
    <name evidence="1" type="ORF">HNY73_007085</name>
</gene>
<name>A0A8T0FFB9_ARGBR</name>
<reference evidence="1" key="2">
    <citation type="submission" date="2020-06" db="EMBL/GenBank/DDBJ databases">
        <authorList>
            <person name="Sheffer M."/>
        </authorList>
    </citation>
    <scope>NUCLEOTIDE SEQUENCE</scope>
</reference>
<keyword evidence="2" id="KW-1185">Reference proteome</keyword>
<protein>
    <submittedName>
        <fullName evidence="1">Uncharacterized protein</fullName>
    </submittedName>
</protein>
<dbReference type="AlphaFoldDB" id="A0A8T0FFB9"/>
<organism evidence="1 2">
    <name type="scientific">Argiope bruennichi</name>
    <name type="common">Wasp spider</name>
    <name type="synonym">Aranea bruennichi</name>
    <dbReference type="NCBI Taxonomy" id="94029"/>
    <lineage>
        <taxon>Eukaryota</taxon>
        <taxon>Metazoa</taxon>
        <taxon>Ecdysozoa</taxon>
        <taxon>Arthropoda</taxon>
        <taxon>Chelicerata</taxon>
        <taxon>Arachnida</taxon>
        <taxon>Araneae</taxon>
        <taxon>Araneomorphae</taxon>
        <taxon>Entelegynae</taxon>
        <taxon>Araneoidea</taxon>
        <taxon>Araneidae</taxon>
        <taxon>Argiope</taxon>
    </lineage>
</organism>
<dbReference type="EMBL" id="JABXBU010000012">
    <property type="protein sequence ID" value="KAF8789115.1"/>
    <property type="molecule type" value="Genomic_DNA"/>
</dbReference>
<proteinExistence type="predicted"/>
<evidence type="ECO:0000313" key="1">
    <source>
        <dbReference type="EMBL" id="KAF8789115.1"/>
    </source>
</evidence>